<sequence>MTESIHMFNVQTLSSCYRSLNNECSVTTISMALGGVKQSNGKPMKCGKSDLLCGPESQKSSQLREEQSQHMQHQGQNSSPISPARRPLPVHSSSDTRWTRFFHPSLHKDVTEGSVSLYFHSDVNNSLAQTAHKVVQPSMWDKSLASALLDYRNQLYQPTPKRTSESLKDKQHDSTRFQKLLCPDPLCGFCSKTATEVSNLISLASLEVSTASESPVGSPASKKESSSSLTSPLSEVPPEHPNPGPTLEPSILLPKQDTPLEDLPSLSPLDDSLPPEPNSPFNAKFPMDSLSSQNLAFPTPLPHHTQDADLVFPQDATLPLEGSPGGLSTYYDPTTRATRHSNLATSEFSQREPGEKNCFSSTLAQYEATQDFLALHSSEASSGGDPAIYLKDPGNLSFVNLDVLSFLERQIKERGDFLILKEKERQTEPFPKQFKLEYQLNSSGKMLESVADQQDSAVSLPFGSSKGKPVPQHWHMPQQPPYLKNSEHESPQKDTQLFWGLPSIHSESLSTTIPASGDSFFICFNRMFSASTIHESPILPHPTPPSLPEIQPQALYQTLSQSQSQHLHPAQDKAQLQSSLPILPPSPLPQLRKCGVHFHTPQSEALSLSPSEIHHLEYNVLQKNLESLWGLPCVIQKSQEKFCPPAPNISLVSRSSKTHVQISILPGDFPLNNELQKKLEHHLQKRLIQHRWGLPHRIHESLSKMSPLIEIPSESKNSDGVSWISSLKNQNSKELNNFQLSQPNTFRKRSSEMFPLEEGVGKEQGHSLEIGPDDHLASDQDGPSDNGLGCDSETDTVNNSESLSRNNSRTSVLSLDQNQLKDAMEIHLNKKFEELSEGQTPSAVRSSQQSMEMTLPPPEKPPCEIKQSDLAPMMGKGSDLNIPKDISLPDSKKRTILEDHIKLFHMRMISGLPQRV</sequence>
<dbReference type="PANTHER" id="PTHR21859">
    <property type="entry name" value="ACROSOME-SPECIFIC PROTEIN"/>
    <property type="match status" value="1"/>
</dbReference>
<reference evidence="3" key="1">
    <citation type="submission" date="2025-08" db="UniProtKB">
        <authorList>
            <consortium name="RefSeq"/>
        </authorList>
    </citation>
    <scope>IDENTIFICATION</scope>
</reference>
<evidence type="ECO:0000256" key="1">
    <source>
        <dbReference type="ARBA" id="ARBA00035009"/>
    </source>
</evidence>
<comment type="similarity">
    <text evidence="1">Belongs to the SPATA31 family.</text>
</comment>
<dbReference type="Pfam" id="PF14650">
    <property type="entry name" value="FAM75"/>
    <property type="match status" value="1"/>
</dbReference>
<dbReference type="InterPro" id="IPR039509">
    <property type="entry name" value="SPATA31"/>
</dbReference>
<dbReference type="AlphaFoldDB" id="A0A8B7VXY9"/>
<dbReference type="KEGG" id="ccan:109696442"/>
<protein>
    <submittedName>
        <fullName evidence="3">Spermatogenesis-associated protein 31D4-like</fullName>
    </submittedName>
</protein>
<keyword evidence="2" id="KW-1185">Reference proteome</keyword>
<proteinExistence type="inferred from homology"/>
<evidence type="ECO:0000313" key="3">
    <source>
        <dbReference type="RefSeq" id="XP_020035085.2"/>
    </source>
</evidence>
<dbReference type="PANTHER" id="PTHR21859:SF12">
    <property type="entry name" value="SPERMATOGENESIS-ASSOCIATED PROTEIN 31D1"/>
    <property type="match status" value="1"/>
</dbReference>
<dbReference type="Proteomes" id="UP001732720">
    <property type="component" value="Chromosome 13"/>
</dbReference>
<dbReference type="RefSeq" id="XP_020035085.2">
    <property type="nucleotide sequence ID" value="XM_020179496.2"/>
</dbReference>
<accession>A0A8B7VXY9</accession>
<dbReference type="GeneID" id="109696442"/>
<gene>
    <name evidence="3" type="primary">LOC109696442</name>
</gene>
<name>A0A8B7VXY9_CASCN</name>
<dbReference type="OrthoDB" id="9633439at2759"/>
<evidence type="ECO:0000313" key="2">
    <source>
        <dbReference type="Proteomes" id="UP001732720"/>
    </source>
</evidence>
<organism evidence="3">
    <name type="scientific">Castor canadensis</name>
    <name type="common">American beaver</name>
    <dbReference type="NCBI Taxonomy" id="51338"/>
    <lineage>
        <taxon>Eukaryota</taxon>
        <taxon>Metazoa</taxon>
        <taxon>Chordata</taxon>
        <taxon>Craniata</taxon>
        <taxon>Vertebrata</taxon>
        <taxon>Euteleostomi</taxon>
        <taxon>Mammalia</taxon>
        <taxon>Eutheria</taxon>
        <taxon>Euarchontoglires</taxon>
        <taxon>Glires</taxon>
        <taxon>Rodentia</taxon>
        <taxon>Castorimorpha</taxon>
        <taxon>Castoridae</taxon>
        <taxon>Castor</taxon>
    </lineage>
</organism>